<gene>
    <name evidence="1" type="ORF">PGLA2088_LOCUS29936</name>
</gene>
<dbReference type="AlphaFoldDB" id="A0A813KCT8"/>
<dbReference type="SUPFAM" id="SSF117281">
    <property type="entry name" value="Kelch motif"/>
    <property type="match status" value="2"/>
</dbReference>
<reference evidence="1" key="1">
    <citation type="submission" date="2021-02" db="EMBL/GenBank/DDBJ databases">
        <authorList>
            <person name="Dougan E. K."/>
            <person name="Rhodes N."/>
            <person name="Thang M."/>
            <person name="Chan C."/>
        </authorList>
    </citation>
    <scope>NUCLEOTIDE SEQUENCE</scope>
</reference>
<accession>A0A813KCT8</accession>
<dbReference type="InterPro" id="IPR015915">
    <property type="entry name" value="Kelch-typ_b-propeller"/>
</dbReference>
<organism evidence="1 2">
    <name type="scientific">Polarella glacialis</name>
    <name type="common">Dinoflagellate</name>
    <dbReference type="NCBI Taxonomy" id="89957"/>
    <lineage>
        <taxon>Eukaryota</taxon>
        <taxon>Sar</taxon>
        <taxon>Alveolata</taxon>
        <taxon>Dinophyceae</taxon>
        <taxon>Suessiales</taxon>
        <taxon>Suessiaceae</taxon>
        <taxon>Polarella</taxon>
    </lineage>
</organism>
<dbReference type="EMBL" id="CAJNNW010028555">
    <property type="protein sequence ID" value="CAE8696695.1"/>
    <property type="molecule type" value="Genomic_DNA"/>
</dbReference>
<dbReference type="CDD" id="cd15482">
    <property type="entry name" value="Sialidase_non-viral"/>
    <property type="match status" value="1"/>
</dbReference>
<dbReference type="Proteomes" id="UP000626109">
    <property type="component" value="Unassembled WGS sequence"/>
</dbReference>
<dbReference type="Gene3D" id="2.120.10.80">
    <property type="entry name" value="Kelch-type beta propeller"/>
    <property type="match status" value="2"/>
</dbReference>
<proteinExistence type="predicted"/>
<name>A0A813KCT8_POLGL</name>
<evidence type="ECO:0000313" key="1">
    <source>
        <dbReference type="EMBL" id="CAE8696695.1"/>
    </source>
</evidence>
<feature type="non-terminal residue" evidence="1">
    <location>
        <position position="1"/>
    </location>
</feature>
<evidence type="ECO:0000313" key="2">
    <source>
        <dbReference type="Proteomes" id="UP000626109"/>
    </source>
</evidence>
<comment type="caution">
    <text evidence="1">The sequence shown here is derived from an EMBL/GenBank/DDBJ whole genome shotgun (WGS) entry which is preliminary data.</text>
</comment>
<protein>
    <submittedName>
        <fullName evidence="1">Uncharacterized protein</fullName>
    </submittedName>
</protein>
<sequence length="389" mass="41531">SARCDHALVALPRGSGSATSELLLLGGVDEGRCRADVWVSRGSGLGVSWERRSEGAPWAARSGHGAVALRRARGAKKEEAENEIVLLGGAGSSSIYCDVWRSSDAGRSWELVVEEAPWKPRYGHCTLVVGGVTESTAPSDEQVIVLFAGVGLGRMLNDVWRSRDSGATWLCATRSAPWEPRAAAAAAATRRGHLVLAGGRGENGCLGDVWVSQDLGATWELSRGGPTPRSGASLLAMPSCRADRGAGKEQEEMLLLFGGFNGLRYLSDTWCSKPEGSEEKSQLGLSWEPLASQAGFEARYCHRTVVVEPNLILLLGGHGAAGAFCDVWASPAPKLWRSKAWALLLLGRRLTILQGISAEVWRDWVLPHLLPALALSPGSVGSYRRAGRF</sequence>
<dbReference type="PANTHER" id="PTHR23244">
    <property type="entry name" value="KELCH REPEAT DOMAIN"/>
    <property type="match status" value="1"/>
</dbReference>